<reference evidence="4" key="1">
    <citation type="journal article" date="2021" name="PeerJ">
        <title>Extensive microbial diversity within the chicken gut microbiome revealed by metagenomics and culture.</title>
        <authorList>
            <person name="Gilroy R."/>
            <person name="Ravi A."/>
            <person name="Getino M."/>
            <person name="Pursley I."/>
            <person name="Horton D.L."/>
            <person name="Alikhan N.F."/>
            <person name="Baker D."/>
            <person name="Gharbi K."/>
            <person name="Hall N."/>
            <person name="Watson M."/>
            <person name="Adriaenssens E.M."/>
            <person name="Foster-Nyarko E."/>
            <person name="Jarju S."/>
            <person name="Secka A."/>
            <person name="Antonio M."/>
            <person name="Oren A."/>
            <person name="Chaudhuri R.R."/>
            <person name="La Ragione R."/>
            <person name="Hildebrand F."/>
            <person name="Pallen M.J."/>
        </authorList>
    </citation>
    <scope>NUCLEOTIDE SEQUENCE</scope>
    <source>
        <strain evidence="4">CHK198-12963</strain>
    </source>
</reference>
<dbReference type="Gene3D" id="3.40.50.1820">
    <property type="entry name" value="alpha/beta hydrolase"/>
    <property type="match status" value="1"/>
</dbReference>
<organism evidence="4 5">
    <name type="scientific">Candidatus Enterocloster excrementigallinarum</name>
    <dbReference type="NCBI Taxonomy" id="2838558"/>
    <lineage>
        <taxon>Bacteria</taxon>
        <taxon>Bacillati</taxon>
        <taxon>Bacillota</taxon>
        <taxon>Clostridia</taxon>
        <taxon>Lachnospirales</taxon>
        <taxon>Lachnospiraceae</taxon>
        <taxon>Enterocloster</taxon>
    </lineage>
</organism>
<dbReference type="PANTHER" id="PTHR23025">
    <property type="entry name" value="TRIACYLGLYCEROL LIPASE"/>
    <property type="match status" value="1"/>
</dbReference>
<evidence type="ECO:0000256" key="2">
    <source>
        <dbReference type="SAM" id="MobiDB-lite"/>
    </source>
</evidence>
<dbReference type="GO" id="GO:0004771">
    <property type="term" value="F:sterol ester esterase activity"/>
    <property type="evidence" value="ECO:0007669"/>
    <property type="project" value="TreeGrafter"/>
</dbReference>
<comment type="caution">
    <text evidence="4">The sequence shown here is derived from an EMBL/GenBank/DDBJ whole genome shotgun (WGS) entry which is preliminary data.</text>
</comment>
<sequence>MTELEQVRSQMTAPQADEGTLKNYPVKRQEQFEISTRHGQTGIYLYEPFTPEDQKDPLPVLVNFHGGGFVKGYQAKCITFGRILAREGHCLVFDVDYKLAPEYPYPYALEEGWDVVRFLRSHAADFGGDPDRLVLCGQSSGGNLATVIAMNMKKAGEPLPLGVISCYAPFDLAQDPVAKAEAGGLPITDFILRGRLYNEWYAGAGHAREAYVSPVFATKEDLQGLPPFTVIAGGIDFLCPDSMTFASHLMEAGVTVTVKKVLGAQHGFLVRRTEGHEEGDRVLFETLRSYFGTL</sequence>
<gene>
    <name evidence="4" type="ORF">H9931_04645</name>
</gene>
<feature type="domain" description="Alpha/beta hydrolase fold-3" evidence="3">
    <location>
        <begin position="61"/>
        <end position="269"/>
    </location>
</feature>
<dbReference type="InterPro" id="IPR013094">
    <property type="entry name" value="AB_hydrolase_3"/>
</dbReference>
<dbReference type="GO" id="GO:0019433">
    <property type="term" value="P:triglyceride catabolic process"/>
    <property type="evidence" value="ECO:0007669"/>
    <property type="project" value="TreeGrafter"/>
</dbReference>
<protein>
    <submittedName>
        <fullName evidence="4">Alpha/beta hydrolase</fullName>
    </submittedName>
</protein>
<dbReference type="PROSITE" id="PS00122">
    <property type="entry name" value="CARBOXYLESTERASE_B_1"/>
    <property type="match status" value="1"/>
</dbReference>
<feature type="region of interest" description="Disordered" evidence="2">
    <location>
        <begin position="1"/>
        <end position="22"/>
    </location>
</feature>
<evidence type="ECO:0000313" key="4">
    <source>
        <dbReference type="EMBL" id="HJC65994.1"/>
    </source>
</evidence>
<dbReference type="Proteomes" id="UP000823863">
    <property type="component" value="Unassembled WGS sequence"/>
</dbReference>
<reference evidence="4" key="2">
    <citation type="submission" date="2021-04" db="EMBL/GenBank/DDBJ databases">
        <authorList>
            <person name="Gilroy R."/>
        </authorList>
    </citation>
    <scope>NUCLEOTIDE SEQUENCE</scope>
    <source>
        <strain evidence="4">CHK198-12963</strain>
    </source>
</reference>
<dbReference type="EMBL" id="DWWB01000021">
    <property type="protein sequence ID" value="HJC65994.1"/>
    <property type="molecule type" value="Genomic_DNA"/>
</dbReference>
<evidence type="ECO:0000259" key="3">
    <source>
        <dbReference type="Pfam" id="PF07859"/>
    </source>
</evidence>
<dbReference type="GO" id="GO:0005829">
    <property type="term" value="C:cytosol"/>
    <property type="evidence" value="ECO:0007669"/>
    <property type="project" value="TreeGrafter"/>
</dbReference>
<proteinExistence type="predicted"/>
<dbReference type="SUPFAM" id="SSF53474">
    <property type="entry name" value="alpha/beta-Hydrolases"/>
    <property type="match status" value="1"/>
</dbReference>
<dbReference type="PANTHER" id="PTHR23025:SF4">
    <property type="entry name" value="ALPHA_BETA HYDROLASE FOLD-3 DOMAIN-CONTAINING PROTEIN"/>
    <property type="match status" value="1"/>
</dbReference>
<keyword evidence="1 4" id="KW-0378">Hydrolase</keyword>
<dbReference type="InterPro" id="IPR029058">
    <property type="entry name" value="AB_hydrolase_fold"/>
</dbReference>
<accession>A0A9D2TDJ6</accession>
<dbReference type="Pfam" id="PF07859">
    <property type="entry name" value="Abhydrolase_3"/>
    <property type="match status" value="1"/>
</dbReference>
<name>A0A9D2TDJ6_9FIRM</name>
<dbReference type="InterPro" id="IPR019826">
    <property type="entry name" value="Carboxylesterase_B_AS"/>
</dbReference>
<evidence type="ECO:0000256" key="1">
    <source>
        <dbReference type="ARBA" id="ARBA00022801"/>
    </source>
</evidence>
<dbReference type="AlphaFoldDB" id="A0A9D2TDJ6"/>
<evidence type="ECO:0000313" key="5">
    <source>
        <dbReference type="Proteomes" id="UP000823863"/>
    </source>
</evidence>
<dbReference type="GO" id="GO:0004806">
    <property type="term" value="F:triacylglycerol lipase activity"/>
    <property type="evidence" value="ECO:0007669"/>
    <property type="project" value="TreeGrafter"/>
</dbReference>